<accession>A0A426YA39</accession>
<keyword evidence="1" id="KW-0472">Membrane</keyword>
<evidence type="ECO:0000313" key="2">
    <source>
        <dbReference type="EMBL" id="RRT48550.1"/>
    </source>
</evidence>
<keyword evidence="1" id="KW-0812">Transmembrane</keyword>
<dbReference type="EMBL" id="AMZH03013884">
    <property type="protein sequence ID" value="RRT48550.1"/>
    <property type="molecule type" value="Genomic_DNA"/>
</dbReference>
<reference evidence="2 3" key="1">
    <citation type="journal article" date="2014" name="Agronomy (Basel)">
        <title>A Draft Genome Sequence for Ensete ventricosum, the Drought-Tolerant Tree Against Hunger.</title>
        <authorList>
            <person name="Harrison J."/>
            <person name="Moore K.A."/>
            <person name="Paszkiewicz K."/>
            <person name="Jones T."/>
            <person name="Grant M."/>
            <person name="Ambacheew D."/>
            <person name="Muzemil S."/>
            <person name="Studholme D.J."/>
        </authorList>
    </citation>
    <scope>NUCLEOTIDE SEQUENCE [LARGE SCALE GENOMIC DNA]</scope>
</reference>
<keyword evidence="1" id="KW-1133">Transmembrane helix</keyword>
<organism evidence="2 3">
    <name type="scientific">Ensete ventricosum</name>
    <name type="common">Abyssinian banana</name>
    <name type="synonym">Musa ensete</name>
    <dbReference type="NCBI Taxonomy" id="4639"/>
    <lineage>
        <taxon>Eukaryota</taxon>
        <taxon>Viridiplantae</taxon>
        <taxon>Streptophyta</taxon>
        <taxon>Embryophyta</taxon>
        <taxon>Tracheophyta</taxon>
        <taxon>Spermatophyta</taxon>
        <taxon>Magnoliopsida</taxon>
        <taxon>Liliopsida</taxon>
        <taxon>Zingiberales</taxon>
        <taxon>Musaceae</taxon>
        <taxon>Ensete</taxon>
    </lineage>
</organism>
<dbReference type="Proteomes" id="UP000287651">
    <property type="component" value="Unassembled WGS sequence"/>
</dbReference>
<feature type="transmembrane region" description="Helical" evidence="1">
    <location>
        <begin position="80"/>
        <end position="98"/>
    </location>
</feature>
<name>A0A426YA39_ENSVE</name>
<sequence length="100" mass="11282">MKYPWNDTIPLLPLQEFISLTSIQGKLRASTLCFIFYVDSLYAPRVFHQVPPKLPRPLICIKFMVTFALTILWVSPPLSLISISVLSVSLFGVALGRFPT</sequence>
<gene>
    <name evidence="2" type="ORF">B296_00025836</name>
</gene>
<dbReference type="AlphaFoldDB" id="A0A426YA39"/>
<evidence type="ECO:0000256" key="1">
    <source>
        <dbReference type="SAM" id="Phobius"/>
    </source>
</evidence>
<evidence type="ECO:0000313" key="3">
    <source>
        <dbReference type="Proteomes" id="UP000287651"/>
    </source>
</evidence>
<proteinExistence type="predicted"/>
<protein>
    <submittedName>
        <fullName evidence="2">Uncharacterized protein</fullName>
    </submittedName>
</protein>
<comment type="caution">
    <text evidence="2">The sequence shown here is derived from an EMBL/GenBank/DDBJ whole genome shotgun (WGS) entry which is preliminary data.</text>
</comment>